<name>A0A382RCW8_9ZZZZ</name>
<protein>
    <submittedName>
        <fullName evidence="2">Uncharacterized protein</fullName>
    </submittedName>
</protein>
<gene>
    <name evidence="2" type="ORF">METZ01_LOCUS348360</name>
</gene>
<accession>A0A382RCW8</accession>
<dbReference type="EMBL" id="UINC01120800">
    <property type="protein sequence ID" value="SVC95506.1"/>
    <property type="molecule type" value="Genomic_DNA"/>
</dbReference>
<organism evidence="2">
    <name type="scientific">marine metagenome</name>
    <dbReference type="NCBI Taxonomy" id="408172"/>
    <lineage>
        <taxon>unclassified sequences</taxon>
        <taxon>metagenomes</taxon>
        <taxon>ecological metagenomes</taxon>
    </lineage>
</organism>
<sequence>QPDLAPVELESAEVEELGGIT</sequence>
<dbReference type="AlphaFoldDB" id="A0A382RCW8"/>
<feature type="compositionally biased region" description="Acidic residues" evidence="1">
    <location>
        <begin position="10"/>
        <end position="21"/>
    </location>
</feature>
<feature type="region of interest" description="Disordered" evidence="1">
    <location>
        <begin position="1"/>
        <end position="21"/>
    </location>
</feature>
<proteinExistence type="predicted"/>
<evidence type="ECO:0000313" key="2">
    <source>
        <dbReference type="EMBL" id="SVC95506.1"/>
    </source>
</evidence>
<reference evidence="2" key="1">
    <citation type="submission" date="2018-05" db="EMBL/GenBank/DDBJ databases">
        <authorList>
            <person name="Lanie J.A."/>
            <person name="Ng W.-L."/>
            <person name="Kazmierczak K.M."/>
            <person name="Andrzejewski T.M."/>
            <person name="Davidsen T.M."/>
            <person name="Wayne K.J."/>
            <person name="Tettelin H."/>
            <person name="Glass J.I."/>
            <person name="Rusch D."/>
            <person name="Podicherti R."/>
            <person name="Tsui H.-C.T."/>
            <person name="Winkler M.E."/>
        </authorList>
    </citation>
    <scope>NUCLEOTIDE SEQUENCE</scope>
</reference>
<feature type="non-terminal residue" evidence="2">
    <location>
        <position position="1"/>
    </location>
</feature>
<evidence type="ECO:0000256" key="1">
    <source>
        <dbReference type="SAM" id="MobiDB-lite"/>
    </source>
</evidence>